<dbReference type="EMBL" id="BMKS01000006">
    <property type="protein sequence ID" value="GGG35199.1"/>
    <property type="molecule type" value="Genomic_DNA"/>
</dbReference>
<name>A0A8J2ZB93_9PROT</name>
<organism evidence="1 2">
    <name type="scientific">Caldovatus sediminis</name>
    <dbReference type="NCBI Taxonomy" id="2041189"/>
    <lineage>
        <taxon>Bacteria</taxon>
        <taxon>Pseudomonadati</taxon>
        <taxon>Pseudomonadota</taxon>
        <taxon>Alphaproteobacteria</taxon>
        <taxon>Acetobacterales</taxon>
        <taxon>Roseomonadaceae</taxon>
        <taxon>Caldovatus</taxon>
    </lineage>
</organism>
<sequence length="95" mass="9882">MTRGLPPQASLSDHPHRQQINALIAVIAARLGALRARGVMDEDEAERALRTADAFLPEGSEALGLRLLAVVRQAGELAAGAGLPRDPLDPGGARG</sequence>
<evidence type="ECO:0000313" key="1">
    <source>
        <dbReference type="EMBL" id="GGG35199.1"/>
    </source>
</evidence>
<accession>A0A8J2ZB93</accession>
<gene>
    <name evidence="1" type="ORF">GCM10010964_23840</name>
</gene>
<comment type="caution">
    <text evidence="1">The sequence shown here is derived from an EMBL/GenBank/DDBJ whole genome shotgun (WGS) entry which is preliminary data.</text>
</comment>
<reference evidence="1 2" key="1">
    <citation type="journal article" date="2014" name="Int. J. Syst. Evol. Microbiol.">
        <title>Complete genome sequence of Corynebacterium casei LMG S-19264T (=DSM 44701T), isolated from a smear-ripened cheese.</title>
        <authorList>
            <consortium name="US DOE Joint Genome Institute (JGI-PGF)"/>
            <person name="Walter F."/>
            <person name="Albersmeier A."/>
            <person name="Kalinowski J."/>
            <person name="Ruckert C."/>
        </authorList>
    </citation>
    <scope>NUCLEOTIDE SEQUENCE [LARGE SCALE GENOMIC DNA]</scope>
    <source>
        <strain evidence="1 2">CGMCC 1.16330</strain>
    </source>
</reference>
<dbReference type="AlphaFoldDB" id="A0A8J2ZB93"/>
<evidence type="ECO:0000313" key="2">
    <source>
        <dbReference type="Proteomes" id="UP000597507"/>
    </source>
</evidence>
<proteinExistence type="predicted"/>
<dbReference type="Proteomes" id="UP000597507">
    <property type="component" value="Unassembled WGS sequence"/>
</dbReference>
<protein>
    <submittedName>
        <fullName evidence="1">Uncharacterized protein</fullName>
    </submittedName>
</protein>
<keyword evidence="2" id="KW-1185">Reference proteome</keyword>